<organism evidence="1 2">
    <name type="scientific">Pieris brassicae</name>
    <name type="common">White butterfly</name>
    <name type="synonym">Large white butterfly</name>
    <dbReference type="NCBI Taxonomy" id="7116"/>
    <lineage>
        <taxon>Eukaryota</taxon>
        <taxon>Metazoa</taxon>
        <taxon>Ecdysozoa</taxon>
        <taxon>Arthropoda</taxon>
        <taxon>Hexapoda</taxon>
        <taxon>Insecta</taxon>
        <taxon>Pterygota</taxon>
        <taxon>Neoptera</taxon>
        <taxon>Endopterygota</taxon>
        <taxon>Lepidoptera</taxon>
        <taxon>Glossata</taxon>
        <taxon>Ditrysia</taxon>
        <taxon>Papilionoidea</taxon>
        <taxon>Pieridae</taxon>
        <taxon>Pierinae</taxon>
        <taxon>Pieris</taxon>
    </lineage>
</organism>
<dbReference type="AlphaFoldDB" id="A0A9P0SRJ2"/>
<reference evidence="1" key="1">
    <citation type="submission" date="2022-05" db="EMBL/GenBank/DDBJ databases">
        <authorList>
            <person name="Okamura Y."/>
        </authorList>
    </citation>
    <scope>NUCLEOTIDE SEQUENCE</scope>
</reference>
<proteinExistence type="predicted"/>
<dbReference type="InterPro" id="IPR029058">
    <property type="entry name" value="AB_hydrolase_fold"/>
</dbReference>
<dbReference type="EMBL" id="CALOZG010000001">
    <property type="protein sequence ID" value="CAH3901613.1"/>
    <property type="molecule type" value="Genomic_DNA"/>
</dbReference>
<dbReference type="PANTHER" id="PTHR11005">
    <property type="entry name" value="LYSOSOMAL ACID LIPASE-RELATED"/>
    <property type="match status" value="1"/>
</dbReference>
<dbReference type="Gene3D" id="3.40.50.1820">
    <property type="entry name" value="alpha/beta hydrolase"/>
    <property type="match status" value="1"/>
</dbReference>
<evidence type="ECO:0000313" key="2">
    <source>
        <dbReference type="Proteomes" id="UP001152562"/>
    </source>
</evidence>
<evidence type="ECO:0008006" key="3">
    <source>
        <dbReference type="Google" id="ProtNLM"/>
    </source>
</evidence>
<dbReference type="Proteomes" id="UP001152562">
    <property type="component" value="Unassembled WGS sequence"/>
</dbReference>
<keyword evidence="2" id="KW-1185">Reference proteome</keyword>
<name>A0A9P0SRJ2_PIEBR</name>
<evidence type="ECO:0000313" key="1">
    <source>
        <dbReference type="EMBL" id="CAH3901613.1"/>
    </source>
</evidence>
<gene>
    <name evidence="1" type="ORF">PIBRA_LOCUS882</name>
</gene>
<sequence length="207" mass="23690">MIALSPVAWISHMKSPVINILKLFYGEIVFLAKALGVVELFQDSPFLRGLQRTFCGDEVWAFAICQHLVFITGGFNYNQTNYEQLPVIYNHFPGGSSFKQIQHFGQLVLSGYFRQFDYELKNIEIYGSLTPPSYPVENITAPVALFYGEGDWLSDVSDAKILKSRLPNLVEFHRVEDEHFSHLDFVYAVDTKNLLLANILRLIKNIH</sequence>
<protein>
    <recommendedName>
        <fullName evidence="3">AB hydrolase-1 domain-containing protein</fullName>
    </recommendedName>
</protein>
<comment type="caution">
    <text evidence="1">The sequence shown here is derived from an EMBL/GenBank/DDBJ whole genome shotgun (WGS) entry which is preliminary data.</text>
</comment>
<dbReference type="SUPFAM" id="SSF53474">
    <property type="entry name" value="alpha/beta-Hydrolases"/>
    <property type="match status" value="1"/>
</dbReference>
<accession>A0A9P0SRJ2</accession>